<sequence length="166" mass="18859">MASDPILPAAPVEDIDRMMEIMEAAFDPRWGEAWNRRQLSDALVTPSTHYLLCDVSGNCPGDRAAEQAGFLLSRAAPGEEELLLVAVRPEYRRRGHAAKLIERFFRDAAARGAEAVFLEMRENNPARKLYERSGFEPIGRRRGYYRESNGERLDALTFKRSLLTFL</sequence>
<keyword evidence="1 4" id="KW-0808">Transferase</keyword>
<keyword evidence="5" id="KW-1185">Reference proteome</keyword>
<dbReference type="PANTHER" id="PTHR43420:SF44">
    <property type="entry name" value="ACETYLTRANSFERASE YPEA"/>
    <property type="match status" value="1"/>
</dbReference>
<accession>A0A844ZAU6</accession>
<organism evidence="4 5">
    <name type="scientific">Parapontixanthobacter aurantiacus</name>
    <dbReference type="NCBI Taxonomy" id="1463599"/>
    <lineage>
        <taxon>Bacteria</taxon>
        <taxon>Pseudomonadati</taxon>
        <taxon>Pseudomonadota</taxon>
        <taxon>Alphaproteobacteria</taxon>
        <taxon>Sphingomonadales</taxon>
        <taxon>Erythrobacteraceae</taxon>
        <taxon>Parapontixanthobacter</taxon>
    </lineage>
</organism>
<dbReference type="SUPFAM" id="SSF55729">
    <property type="entry name" value="Acyl-CoA N-acyltransferases (Nat)"/>
    <property type="match status" value="1"/>
</dbReference>
<dbReference type="PROSITE" id="PS51186">
    <property type="entry name" value="GNAT"/>
    <property type="match status" value="1"/>
</dbReference>
<evidence type="ECO:0000256" key="2">
    <source>
        <dbReference type="ARBA" id="ARBA00023315"/>
    </source>
</evidence>
<dbReference type="Proteomes" id="UP000433104">
    <property type="component" value="Unassembled WGS sequence"/>
</dbReference>
<keyword evidence="2" id="KW-0012">Acyltransferase</keyword>
<dbReference type="EMBL" id="WTYW01000001">
    <property type="protein sequence ID" value="MXO85671.1"/>
    <property type="molecule type" value="Genomic_DNA"/>
</dbReference>
<comment type="caution">
    <text evidence="4">The sequence shown here is derived from an EMBL/GenBank/DDBJ whole genome shotgun (WGS) entry which is preliminary data.</text>
</comment>
<dbReference type="AlphaFoldDB" id="A0A844ZAU6"/>
<proteinExistence type="predicted"/>
<evidence type="ECO:0000313" key="5">
    <source>
        <dbReference type="Proteomes" id="UP000433104"/>
    </source>
</evidence>
<dbReference type="Pfam" id="PF00583">
    <property type="entry name" value="Acetyltransf_1"/>
    <property type="match status" value="1"/>
</dbReference>
<evidence type="ECO:0000256" key="1">
    <source>
        <dbReference type="ARBA" id="ARBA00022679"/>
    </source>
</evidence>
<evidence type="ECO:0000259" key="3">
    <source>
        <dbReference type="PROSITE" id="PS51186"/>
    </source>
</evidence>
<dbReference type="OrthoDB" id="9804026at2"/>
<dbReference type="InterPro" id="IPR000182">
    <property type="entry name" value="GNAT_dom"/>
</dbReference>
<reference evidence="4 5" key="1">
    <citation type="submission" date="2019-12" db="EMBL/GenBank/DDBJ databases">
        <title>Genomic-based taxomic classification of the family Erythrobacteraceae.</title>
        <authorList>
            <person name="Xu L."/>
        </authorList>
    </citation>
    <scope>NUCLEOTIDE SEQUENCE [LARGE SCALE GENOMIC DNA]</scope>
    <source>
        <strain evidence="4 5">MCCC 1A09962</strain>
    </source>
</reference>
<dbReference type="GO" id="GO:0016747">
    <property type="term" value="F:acyltransferase activity, transferring groups other than amino-acyl groups"/>
    <property type="evidence" value="ECO:0007669"/>
    <property type="project" value="InterPro"/>
</dbReference>
<dbReference type="CDD" id="cd04301">
    <property type="entry name" value="NAT_SF"/>
    <property type="match status" value="1"/>
</dbReference>
<evidence type="ECO:0000313" key="4">
    <source>
        <dbReference type="EMBL" id="MXO85671.1"/>
    </source>
</evidence>
<dbReference type="InterPro" id="IPR050680">
    <property type="entry name" value="YpeA/RimI_acetyltransf"/>
</dbReference>
<dbReference type="InterPro" id="IPR016181">
    <property type="entry name" value="Acyl_CoA_acyltransferase"/>
</dbReference>
<dbReference type="PANTHER" id="PTHR43420">
    <property type="entry name" value="ACETYLTRANSFERASE"/>
    <property type="match status" value="1"/>
</dbReference>
<protein>
    <submittedName>
        <fullName evidence="4">GNAT family N-acetyltransferase</fullName>
    </submittedName>
</protein>
<gene>
    <name evidence="4" type="ORF">GRI38_06460</name>
</gene>
<feature type="domain" description="N-acetyltransferase" evidence="3">
    <location>
        <begin position="5"/>
        <end position="159"/>
    </location>
</feature>
<dbReference type="Gene3D" id="3.40.630.30">
    <property type="match status" value="1"/>
</dbReference>
<name>A0A844ZAU6_9SPHN</name>